<proteinExistence type="predicted"/>
<organism evidence="2 3">
    <name type="scientific">Phoenix dactylifera</name>
    <name type="common">Date palm</name>
    <dbReference type="NCBI Taxonomy" id="42345"/>
    <lineage>
        <taxon>Eukaryota</taxon>
        <taxon>Viridiplantae</taxon>
        <taxon>Streptophyta</taxon>
        <taxon>Embryophyta</taxon>
        <taxon>Tracheophyta</taxon>
        <taxon>Spermatophyta</taxon>
        <taxon>Magnoliopsida</taxon>
        <taxon>Liliopsida</taxon>
        <taxon>Arecaceae</taxon>
        <taxon>Coryphoideae</taxon>
        <taxon>Phoeniceae</taxon>
        <taxon>Phoenix</taxon>
    </lineage>
</organism>
<feature type="region of interest" description="Disordered" evidence="1">
    <location>
        <begin position="125"/>
        <end position="149"/>
    </location>
</feature>
<evidence type="ECO:0000313" key="3">
    <source>
        <dbReference type="RefSeq" id="XP_008797325.2"/>
    </source>
</evidence>
<dbReference type="GeneID" id="103712553"/>
<dbReference type="OrthoDB" id="784902at2759"/>
<protein>
    <submittedName>
        <fullName evidence="3">Uncharacterized protein LOC103712553</fullName>
    </submittedName>
</protein>
<keyword evidence="2" id="KW-1185">Reference proteome</keyword>
<evidence type="ECO:0000256" key="1">
    <source>
        <dbReference type="SAM" id="MobiDB-lite"/>
    </source>
</evidence>
<accession>A0A8B7CE48</accession>
<reference evidence="2" key="1">
    <citation type="journal article" date="2019" name="Nat. Commun.">
        <title>Genome-wide association mapping of date palm fruit traits.</title>
        <authorList>
            <person name="Hazzouri K.M."/>
            <person name="Gros-Balthazard M."/>
            <person name="Flowers J.M."/>
            <person name="Copetti D."/>
            <person name="Lemansour A."/>
            <person name="Lebrun M."/>
            <person name="Masmoudi K."/>
            <person name="Ferrand S."/>
            <person name="Dhar M.I."/>
            <person name="Fresquez Z.A."/>
            <person name="Rosas U."/>
            <person name="Zhang J."/>
            <person name="Talag J."/>
            <person name="Lee S."/>
            <person name="Kudrna D."/>
            <person name="Powell R.F."/>
            <person name="Leitch I.J."/>
            <person name="Krueger R.R."/>
            <person name="Wing R.A."/>
            <person name="Amiri K.M.A."/>
            <person name="Purugganan M.D."/>
        </authorList>
    </citation>
    <scope>NUCLEOTIDE SEQUENCE [LARGE SCALE GENOMIC DNA]</scope>
    <source>
        <strain evidence="2">cv. Khalas</strain>
    </source>
</reference>
<sequence length="149" mass="16337">MAQRKDNSNPQGSAEGIRGKPEPGPLPIRKMEPKTGNVLHIMDLEDGTKWIIEDEEVVELLKKYLAAPDQKTKDEILEKLELKVASPSNAAEASQTIKQFKESKIAPGLECNISAGLQKLKLNSDSKASVEKMGSDSKANKVNKKDNII</sequence>
<dbReference type="AlphaFoldDB" id="A0A8B7CE48"/>
<dbReference type="KEGG" id="pda:103712553"/>
<evidence type="ECO:0000313" key="2">
    <source>
        <dbReference type="Proteomes" id="UP000228380"/>
    </source>
</evidence>
<name>A0A8B7CE48_PHODC</name>
<gene>
    <name evidence="3" type="primary">LOC103712553</name>
</gene>
<dbReference type="Proteomes" id="UP000228380">
    <property type="component" value="Chromosome 8"/>
</dbReference>
<reference evidence="3" key="2">
    <citation type="submission" date="2025-08" db="UniProtKB">
        <authorList>
            <consortium name="RefSeq"/>
        </authorList>
    </citation>
    <scope>IDENTIFICATION</scope>
    <source>
        <tissue evidence="3">Young leaves</tissue>
    </source>
</reference>
<feature type="region of interest" description="Disordered" evidence="1">
    <location>
        <begin position="1"/>
        <end position="35"/>
    </location>
</feature>
<dbReference type="RefSeq" id="XP_008797325.2">
    <property type="nucleotide sequence ID" value="XM_008799103.3"/>
</dbReference>